<feature type="domain" description="HTH tetR-type" evidence="3">
    <location>
        <begin position="10"/>
        <end position="70"/>
    </location>
</feature>
<dbReference type="Proteomes" id="UP000515823">
    <property type="component" value="Chromosome"/>
</dbReference>
<dbReference type="AlphaFoldDB" id="A0A7G9G317"/>
<accession>A0A7G9G317</accession>
<evidence type="ECO:0000259" key="3">
    <source>
        <dbReference type="PROSITE" id="PS50977"/>
    </source>
</evidence>
<dbReference type="PANTHER" id="PTHR43479:SF7">
    <property type="entry name" value="TETR-FAMILY TRANSCRIPTIONAL REGULATOR"/>
    <property type="match status" value="1"/>
</dbReference>
<dbReference type="Pfam" id="PF14278">
    <property type="entry name" value="TetR_C_8"/>
    <property type="match status" value="1"/>
</dbReference>
<sequence>MNTPNNKRRRDSQKRIEAAFIQQLQYLDLNKISVTDICKSAGVNRTTFYANYLDVYDLADAVQRKLEEEVFGLYKEEREQKYNSNDFLKLFRHIKENQMFYKTYFKLGLDGKFEITEYDVHQAASYYDNQYIEYHMEFFRNGLNAIIKKWLQNDCEESPEEIASIIMAEYGAK</sequence>
<dbReference type="SUPFAM" id="SSF46689">
    <property type="entry name" value="Homeodomain-like"/>
    <property type="match status" value="1"/>
</dbReference>
<dbReference type="InterPro" id="IPR039532">
    <property type="entry name" value="TetR_C_Firmicutes"/>
</dbReference>
<evidence type="ECO:0000313" key="5">
    <source>
        <dbReference type="Proteomes" id="UP000515823"/>
    </source>
</evidence>
<dbReference type="Gene3D" id="1.10.357.10">
    <property type="entry name" value="Tetracycline Repressor, domain 2"/>
    <property type="match status" value="1"/>
</dbReference>
<keyword evidence="1 2" id="KW-0238">DNA-binding</keyword>
<feature type="DNA-binding region" description="H-T-H motif" evidence="2">
    <location>
        <begin position="33"/>
        <end position="52"/>
    </location>
</feature>
<proteinExistence type="predicted"/>
<dbReference type="PANTHER" id="PTHR43479">
    <property type="entry name" value="ACREF/ENVCD OPERON REPRESSOR-RELATED"/>
    <property type="match status" value="1"/>
</dbReference>
<gene>
    <name evidence="4" type="ORF">H9Q78_12235</name>
</gene>
<dbReference type="RefSeq" id="WP_249302010.1">
    <property type="nucleotide sequence ID" value="NZ_CP060634.1"/>
</dbReference>
<organism evidence="4 5">
    <name type="scientific">Qiania dongpingensis</name>
    <dbReference type="NCBI Taxonomy" id="2763669"/>
    <lineage>
        <taxon>Bacteria</taxon>
        <taxon>Bacillati</taxon>
        <taxon>Bacillota</taxon>
        <taxon>Clostridia</taxon>
        <taxon>Lachnospirales</taxon>
        <taxon>Lachnospiraceae</taxon>
        <taxon>Qiania</taxon>
    </lineage>
</organism>
<dbReference type="PROSITE" id="PS50977">
    <property type="entry name" value="HTH_TETR_2"/>
    <property type="match status" value="1"/>
</dbReference>
<dbReference type="KEGG" id="qdo:H9Q78_12235"/>
<dbReference type="GO" id="GO:0003677">
    <property type="term" value="F:DNA binding"/>
    <property type="evidence" value="ECO:0007669"/>
    <property type="project" value="UniProtKB-UniRule"/>
</dbReference>
<dbReference type="InterPro" id="IPR009057">
    <property type="entry name" value="Homeodomain-like_sf"/>
</dbReference>
<evidence type="ECO:0000256" key="1">
    <source>
        <dbReference type="ARBA" id="ARBA00023125"/>
    </source>
</evidence>
<name>A0A7G9G317_9FIRM</name>
<dbReference type="InterPro" id="IPR001647">
    <property type="entry name" value="HTH_TetR"/>
</dbReference>
<keyword evidence="5" id="KW-1185">Reference proteome</keyword>
<evidence type="ECO:0000256" key="2">
    <source>
        <dbReference type="PROSITE-ProRule" id="PRU00335"/>
    </source>
</evidence>
<evidence type="ECO:0000313" key="4">
    <source>
        <dbReference type="EMBL" id="QNM05199.1"/>
    </source>
</evidence>
<reference evidence="4 5" key="1">
    <citation type="submission" date="2020-08" db="EMBL/GenBank/DDBJ databases">
        <authorList>
            <person name="Liu C."/>
            <person name="Sun Q."/>
        </authorList>
    </citation>
    <scope>NUCLEOTIDE SEQUENCE [LARGE SCALE GENOMIC DNA]</scope>
    <source>
        <strain evidence="4 5">NSJ-38</strain>
    </source>
</reference>
<protein>
    <submittedName>
        <fullName evidence="4">TetR/AcrR family transcriptional regulator</fullName>
    </submittedName>
</protein>
<dbReference type="InterPro" id="IPR050624">
    <property type="entry name" value="HTH-type_Tx_Regulator"/>
</dbReference>
<dbReference type="EMBL" id="CP060634">
    <property type="protein sequence ID" value="QNM05199.1"/>
    <property type="molecule type" value="Genomic_DNA"/>
</dbReference>